<keyword evidence="6" id="KW-1185">Reference proteome</keyword>
<name>A0A410QC20_9FIRM</name>
<sequence>MEIPQGLRRAIENQIRDIEHVRMKDDAQAISSRYRTQSGKGKRLLTKETEAAAYAAARMPATFGAVSDALKYSLPYLENCPQTLLDAGAGTGTAAWAADAELKLKKIICLEREDAMIKIGKNMMKCSSELLCNAEWIKNDLTVDEIPEQADLVIASYVLNEMTSEERMETVKKLWDAAKMMFLIIEPGTPVGFSNLAEIRQVMLKWGAHIAAPCPHESDCPKEKNDWCGFACRVSRSRLHRQLKGGEVPYEDEKFIYMAFTREKCHSAEARVLRHPQIHKGYVGLEICTKDGIKNIKFSKKDGERYKKARKVKAGDEI</sequence>
<dbReference type="RefSeq" id="WP_128752382.1">
    <property type="nucleotide sequence ID" value="NZ_CP035282.1"/>
</dbReference>
<reference evidence="6" key="1">
    <citation type="submission" date="2019-01" db="EMBL/GenBank/DDBJ databases">
        <title>Draft genomes of a novel of Sporanaerobacter strains.</title>
        <authorList>
            <person name="Ma S."/>
        </authorList>
    </citation>
    <scope>NUCLEOTIDE SEQUENCE [LARGE SCALE GENOMIC DNA]</scope>
    <source>
        <strain evidence="6">NJN-17</strain>
    </source>
</reference>
<evidence type="ECO:0000313" key="5">
    <source>
        <dbReference type="EMBL" id="QAT61479.1"/>
    </source>
</evidence>
<keyword evidence="5" id="KW-0489">Methyltransferase</keyword>
<evidence type="ECO:0000313" key="6">
    <source>
        <dbReference type="Proteomes" id="UP000287969"/>
    </source>
</evidence>
<dbReference type="GO" id="GO:0032259">
    <property type="term" value="P:methylation"/>
    <property type="evidence" value="ECO:0007669"/>
    <property type="project" value="UniProtKB-KW"/>
</dbReference>
<evidence type="ECO:0000256" key="2">
    <source>
        <dbReference type="ARBA" id="ARBA00022946"/>
    </source>
</evidence>
<keyword evidence="1" id="KW-0479">Metal-binding</keyword>
<dbReference type="Pfam" id="PF09243">
    <property type="entry name" value="Rsm22"/>
    <property type="match status" value="1"/>
</dbReference>
<dbReference type="EMBL" id="CP035282">
    <property type="protein sequence ID" value="QAT61479.1"/>
    <property type="molecule type" value="Genomic_DNA"/>
</dbReference>
<dbReference type="Proteomes" id="UP000287969">
    <property type="component" value="Chromosome"/>
</dbReference>
<keyword evidence="3" id="KW-0408">Iron</keyword>
<keyword evidence="2" id="KW-0809">Transit peptide</keyword>
<dbReference type="InterPro" id="IPR015324">
    <property type="entry name" value="Ribosomal_Rsm22-like"/>
</dbReference>
<gene>
    <name evidence="5" type="ORF">EQM13_07760</name>
</gene>
<evidence type="ECO:0000256" key="3">
    <source>
        <dbReference type="ARBA" id="ARBA00023004"/>
    </source>
</evidence>
<keyword evidence="5" id="KW-0808">Transferase</keyword>
<dbReference type="Gene3D" id="3.40.50.150">
    <property type="entry name" value="Vaccinia Virus protein VP39"/>
    <property type="match status" value="1"/>
</dbReference>
<dbReference type="GO" id="GO:0006412">
    <property type="term" value="P:translation"/>
    <property type="evidence" value="ECO:0007669"/>
    <property type="project" value="InterPro"/>
</dbReference>
<dbReference type="GO" id="GO:0008168">
    <property type="term" value="F:methyltransferase activity"/>
    <property type="evidence" value="ECO:0007669"/>
    <property type="project" value="UniProtKB-KW"/>
</dbReference>
<dbReference type="InterPro" id="IPR052571">
    <property type="entry name" value="Mt_RNA_Methyltransferase"/>
</dbReference>
<dbReference type="GO" id="GO:0046872">
    <property type="term" value="F:metal ion binding"/>
    <property type="evidence" value="ECO:0007669"/>
    <property type="project" value="UniProtKB-KW"/>
</dbReference>
<dbReference type="GO" id="GO:0015935">
    <property type="term" value="C:small ribosomal subunit"/>
    <property type="evidence" value="ECO:0007669"/>
    <property type="project" value="TreeGrafter"/>
</dbReference>
<dbReference type="SUPFAM" id="SSF53335">
    <property type="entry name" value="S-adenosyl-L-methionine-dependent methyltransferases"/>
    <property type="match status" value="1"/>
</dbReference>
<dbReference type="GO" id="GO:0003735">
    <property type="term" value="F:structural constituent of ribosome"/>
    <property type="evidence" value="ECO:0007669"/>
    <property type="project" value="TreeGrafter"/>
</dbReference>
<dbReference type="InterPro" id="IPR029063">
    <property type="entry name" value="SAM-dependent_MTases_sf"/>
</dbReference>
<dbReference type="GO" id="GO:0051536">
    <property type="term" value="F:iron-sulfur cluster binding"/>
    <property type="evidence" value="ECO:0007669"/>
    <property type="project" value="UniProtKB-KW"/>
</dbReference>
<evidence type="ECO:0000256" key="1">
    <source>
        <dbReference type="ARBA" id="ARBA00022723"/>
    </source>
</evidence>
<dbReference type="AlphaFoldDB" id="A0A410QC20"/>
<protein>
    <submittedName>
        <fullName evidence="5">Methyltransferase domain-containing protein</fullName>
    </submittedName>
</protein>
<dbReference type="OrthoDB" id="9799639at2"/>
<organism evidence="5 6">
    <name type="scientific">Acidilutibacter cellobiosedens</name>
    <dbReference type="NCBI Taxonomy" id="2507161"/>
    <lineage>
        <taxon>Bacteria</taxon>
        <taxon>Bacillati</taxon>
        <taxon>Bacillota</taxon>
        <taxon>Tissierellia</taxon>
        <taxon>Tissierellales</taxon>
        <taxon>Acidilutibacteraceae</taxon>
        <taxon>Acidilutibacter</taxon>
    </lineage>
</organism>
<dbReference type="PANTHER" id="PTHR13184">
    <property type="entry name" value="37S RIBOSOMAL PROTEIN S22"/>
    <property type="match status" value="1"/>
</dbReference>
<proteinExistence type="predicted"/>
<evidence type="ECO:0000256" key="4">
    <source>
        <dbReference type="ARBA" id="ARBA00023014"/>
    </source>
</evidence>
<keyword evidence="4" id="KW-0411">Iron-sulfur</keyword>
<dbReference type="PANTHER" id="PTHR13184:SF5">
    <property type="entry name" value="METHYLTRANSFERASE-LIKE PROTEIN 17, MITOCHONDRIAL"/>
    <property type="match status" value="1"/>
</dbReference>
<dbReference type="KEGG" id="spoa:EQM13_07760"/>
<accession>A0A410QC20</accession>